<dbReference type="Proteomes" id="UP000266861">
    <property type="component" value="Unassembled WGS sequence"/>
</dbReference>
<dbReference type="InterPro" id="IPR036410">
    <property type="entry name" value="HSP_DnaJ_Cys-rich_dom_sf"/>
</dbReference>
<dbReference type="GO" id="GO:0005524">
    <property type="term" value="F:ATP binding"/>
    <property type="evidence" value="ECO:0007669"/>
    <property type="project" value="InterPro"/>
</dbReference>
<dbReference type="GO" id="GO:0009408">
    <property type="term" value="P:response to heat"/>
    <property type="evidence" value="ECO:0007669"/>
    <property type="project" value="InterPro"/>
</dbReference>
<keyword evidence="5 10" id="KW-0863">Zinc-finger</keyword>
<keyword evidence="8" id="KW-0143">Chaperone</keyword>
<dbReference type="GO" id="GO:0008270">
    <property type="term" value="F:zinc ion binding"/>
    <property type="evidence" value="ECO:0007669"/>
    <property type="project" value="UniProtKB-KW"/>
</dbReference>
<evidence type="ECO:0000256" key="1">
    <source>
        <dbReference type="ARBA" id="ARBA00022490"/>
    </source>
</evidence>
<dbReference type="Pfam" id="PF01556">
    <property type="entry name" value="DnaJ_C"/>
    <property type="match status" value="1"/>
</dbReference>
<evidence type="ECO:0000256" key="4">
    <source>
        <dbReference type="ARBA" id="ARBA00022737"/>
    </source>
</evidence>
<evidence type="ECO:0000256" key="5">
    <source>
        <dbReference type="ARBA" id="ARBA00022771"/>
    </source>
</evidence>
<evidence type="ECO:0000313" key="14">
    <source>
        <dbReference type="Proteomes" id="UP000266861"/>
    </source>
</evidence>
<dbReference type="InterPro" id="IPR001305">
    <property type="entry name" value="HSP_DnaJ_Cys-rich_dom"/>
</dbReference>
<evidence type="ECO:0000256" key="6">
    <source>
        <dbReference type="ARBA" id="ARBA00022833"/>
    </source>
</evidence>
<dbReference type="PROSITE" id="PS51188">
    <property type="entry name" value="ZF_CR"/>
    <property type="match status" value="1"/>
</dbReference>
<evidence type="ECO:0000256" key="3">
    <source>
        <dbReference type="ARBA" id="ARBA00022723"/>
    </source>
</evidence>
<dbReference type="InterPro" id="IPR012724">
    <property type="entry name" value="DnaJ"/>
</dbReference>
<feature type="domain" description="J" evidence="11">
    <location>
        <begin position="91"/>
        <end position="155"/>
    </location>
</feature>
<feature type="domain" description="CR-type" evidence="12">
    <location>
        <begin position="226"/>
        <end position="307"/>
    </location>
</feature>
<dbReference type="GO" id="GO:0006260">
    <property type="term" value="P:DNA replication"/>
    <property type="evidence" value="ECO:0007669"/>
    <property type="project" value="UniProtKB-KW"/>
</dbReference>
<dbReference type="Gene3D" id="2.60.260.20">
    <property type="entry name" value="Urease metallochaperone UreE, N-terminal domain"/>
    <property type="match status" value="2"/>
</dbReference>
<dbReference type="InterPro" id="IPR018253">
    <property type="entry name" value="DnaJ_domain_CS"/>
</dbReference>
<dbReference type="STRING" id="1348612.A0A397HKU7"/>
<dbReference type="NCBIfam" id="NF008035">
    <property type="entry name" value="PRK10767.1"/>
    <property type="match status" value="1"/>
</dbReference>
<dbReference type="SUPFAM" id="SSF49493">
    <property type="entry name" value="HSP40/DnaJ peptide-binding domain"/>
    <property type="match status" value="2"/>
</dbReference>
<organism evidence="13 14">
    <name type="scientific">Diversispora epigaea</name>
    <dbReference type="NCBI Taxonomy" id="1348612"/>
    <lineage>
        <taxon>Eukaryota</taxon>
        <taxon>Fungi</taxon>
        <taxon>Fungi incertae sedis</taxon>
        <taxon>Mucoromycota</taxon>
        <taxon>Glomeromycotina</taxon>
        <taxon>Glomeromycetes</taxon>
        <taxon>Diversisporales</taxon>
        <taxon>Diversisporaceae</taxon>
        <taxon>Diversispora</taxon>
    </lineage>
</organism>
<dbReference type="PRINTS" id="PR00625">
    <property type="entry name" value="JDOMAIN"/>
</dbReference>
<dbReference type="CDD" id="cd06257">
    <property type="entry name" value="DnaJ"/>
    <property type="match status" value="1"/>
</dbReference>
<dbReference type="GO" id="GO:0051082">
    <property type="term" value="F:unfolded protein binding"/>
    <property type="evidence" value="ECO:0007669"/>
    <property type="project" value="InterPro"/>
</dbReference>
<dbReference type="CDD" id="cd10747">
    <property type="entry name" value="DnaJ_C"/>
    <property type="match status" value="1"/>
</dbReference>
<dbReference type="PANTHER" id="PTHR43096:SF52">
    <property type="entry name" value="DNAJ HOMOLOG 1, MITOCHONDRIAL-RELATED"/>
    <property type="match status" value="1"/>
</dbReference>
<evidence type="ECO:0000259" key="12">
    <source>
        <dbReference type="PROSITE" id="PS51188"/>
    </source>
</evidence>
<dbReference type="SMART" id="SM00271">
    <property type="entry name" value="DnaJ"/>
    <property type="match status" value="1"/>
</dbReference>
<evidence type="ECO:0000313" key="13">
    <source>
        <dbReference type="EMBL" id="RHZ63725.1"/>
    </source>
</evidence>
<dbReference type="AlphaFoldDB" id="A0A397HKU7"/>
<feature type="zinc finger region" description="CR-type" evidence="10">
    <location>
        <begin position="226"/>
        <end position="307"/>
    </location>
</feature>
<dbReference type="FunFam" id="1.10.287.110:FF:000031">
    <property type="entry name" value="Molecular chaperone DnaJ"/>
    <property type="match status" value="1"/>
</dbReference>
<gene>
    <name evidence="13" type="ORF">Glove_328g24</name>
</gene>
<dbReference type="GO" id="GO:0005737">
    <property type="term" value="C:cytoplasm"/>
    <property type="evidence" value="ECO:0007669"/>
    <property type="project" value="TreeGrafter"/>
</dbReference>
<dbReference type="PANTHER" id="PTHR43096">
    <property type="entry name" value="DNAJ HOMOLOG 1, MITOCHONDRIAL-RELATED"/>
    <property type="match status" value="1"/>
</dbReference>
<dbReference type="PROSITE" id="PS50076">
    <property type="entry name" value="DNAJ_2"/>
    <property type="match status" value="1"/>
</dbReference>
<accession>A0A397HKU7</accession>
<dbReference type="InterPro" id="IPR036869">
    <property type="entry name" value="J_dom_sf"/>
</dbReference>
<evidence type="ECO:0000256" key="10">
    <source>
        <dbReference type="PROSITE-ProRule" id="PRU00546"/>
    </source>
</evidence>
<keyword evidence="7" id="KW-0346">Stress response</keyword>
<dbReference type="HAMAP" id="MF_01152">
    <property type="entry name" value="DnaJ"/>
    <property type="match status" value="1"/>
</dbReference>
<reference evidence="13 14" key="1">
    <citation type="submission" date="2018-08" db="EMBL/GenBank/DDBJ databases">
        <title>Genome and evolution of the arbuscular mycorrhizal fungus Diversispora epigaea (formerly Glomus versiforme) and its bacterial endosymbionts.</title>
        <authorList>
            <person name="Sun X."/>
            <person name="Fei Z."/>
            <person name="Harrison M."/>
        </authorList>
    </citation>
    <scope>NUCLEOTIDE SEQUENCE [LARGE SCALE GENOMIC DNA]</scope>
    <source>
        <strain evidence="13 14">IT104</strain>
    </source>
</reference>
<dbReference type="SUPFAM" id="SSF57938">
    <property type="entry name" value="DnaJ/Hsp40 cysteine-rich domain"/>
    <property type="match status" value="1"/>
</dbReference>
<evidence type="ECO:0000256" key="8">
    <source>
        <dbReference type="ARBA" id="ARBA00023186"/>
    </source>
</evidence>
<evidence type="ECO:0000259" key="11">
    <source>
        <dbReference type="PROSITE" id="PS50076"/>
    </source>
</evidence>
<keyword evidence="14" id="KW-1185">Reference proteome</keyword>
<dbReference type="EMBL" id="PQFF01000300">
    <property type="protein sequence ID" value="RHZ63725.1"/>
    <property type="molecule type" value="Genomic_DNA"/>
</dbReference>
<keyword evidence="4" id="KW-0677">Repeat</keyword>
<dbReference type="InterPro" id="IPR008971">
    <property type="entry name" value="HSP40/DnaJ_pept-bd"/>
</dbReference>
<sequence length="460" mass="51004">MLLLNLLYKKTVQNNFTLNFNNITLSCNKYRNKVFILPKNNNFSTFQHNLHDFSTVNNNFARITNNQQQQQQQQQQRLFHSSEPLRGPEKDYYELLGVTKNASQSDIKKAYYALAKKYHPDTNKDTSAKEKFVQVQEAYEVLSDEEKRAQYDQWGSSFEEQPTGAGGFSGGVNFEGFGFGSPPDIFEHVFGFGGPKASTWGGGFSTNSGSDIEVQMNIPFMEAVTGAKKTITIDAISTCKSCNGLGTKGGTKPDKCTTCKGSGVRYVPVAAGFQVQSTCPDCKGKGIKIRPENRCHVCGSQGQVNEPRQVTIDIPAGVDNEMKMRVPRQGDVPLGRSGVPGDLIVRIKIVPHDVFKRQGNNIIVEAPVPFYKAILGGFIRVPTVDGDVELKIPPGSQPEQQALMKKRGIKSINSRARGDQIVIFKVNLPTSLTPKQKELIEEFVKLSEKNEKNKTHKTKS</sequence>
<dbReference type="OrthoDB" id="10256793at2759"/>
<dbReference type="Pfam" id="PF00226">
    <property type="entry name" value="DnaJ"/>
    <property type="match status" value="1"/>
</dbReference>
<keyword evidence="2" id="KW-0235">DNA replication</keyword>
<dbReference type="FunFam" id="2.60.260.20:FF:000005">
    <property type="entry name" value="Chaperone protein dnaJ 1, mitochondrial"/>
    <property type="match status" value="1"/>
</dbReference>
<dbReference type="GO" id="GO:0031072">
    <property type="term" value="F:heat shock protein binding"/>
    <property type="evidence" value="ECO:0007669"/>
    <property type="project" value="InterPro"/>
</dbReference>
<name>A0A397HKU7_9GLOM</name>
<dbReference type="GO" id="GO:0042026">
    <property type="term" value="P:protein refolding"/>
    <property type="evidence" value="ECO:0007669"/>
    <property type="project" value="TreeGrafter"/>
</dbReference>
<evidence type="ECO:0000256" key="7">
    <source>
        <dbReference type="ARBA" id="ARBA00023016"/>
    </source>
</evidence>
<dbReference type="Gene3D" id="2.10.230.10">
    <property type="entry name" value="Heat shock protein DnaJ, cysteine-rich domain"/>
    <property type="match status" value="1"/>
</dbReference>
<dbReference type="PROSITE" id="PS00636">
    <property type="entry name" value="DNAJ_1"/>
    <property type="match status" value="1"/>
</dbReference>
<evidence type="ECO:0000256" key="2">
    <source>
        <dbReference type="ARBA" id="ARBA00022705"/>
    </source>
</evidence>
<dbReference type="FunFam" id="2.10.230.10:FF:000001">
    <property type="entry name" value="DnaJ subfamily A member 2"/>
    <property type="match status" value="1"/>
</dbReference>
<evidence type="ECO:0000256" key="9">
    <source>
        <dbReference type="ARBA" id="ARBA00072890"/>
    </source>
</evidence>
<keyword evidence="3 10" id="KW-0479">Metal-binding</keyword>
<dbReference type="InterPro" id="IPR002939">
    <property type="entry name" value="DnaJ_C"/>
</dbReference>
<dbReference type="InterPro" id="IPR001623">
    <property type="entry name" value="DnaJ_domain"/>
</dbReference>
<keyword evidence="6 10" id="KW-0862">Zinc</keyword>
<dbReference type="Gene3D" id="1.10.287.110">
    <property type="entry name" value="DnaJ domain"/>
    <property type="match status" value="1"/>
</dbReference>
<proteinExistence type="inferred from homology"/>
<dbReference type="Pfam" id="PF00684">
    <property type="entry name" value="DnaJ_CXXCXGXG"/>
    <property type="match status" value="1"/>
</dbReference>
<protein>
    <recommendedName>
        <fullName evidence="9">DnaJ homolog 1, mitochondrial</fullName>
    </recommendedName>
</protein>
<keyword evidence="1" id="KW-0963">Cytoplasm</keyword>
<comment type="caution">
    <text evidence="13">The sequence shown here is derived from an EMBL/GenBank/DDBJ whole genome shotgun (WGS) entry which is preliminary data.</text>
</comment>
<dbReference type="SUPFAM" id="SSF46565">
    <property type="entry name" value="Chaperone J-domain"/>
    <property type="match status" value="1"/>
</dbReference>